<proteinExistence type="predicted"/>
<evidence type="ECO:0000313" key="2">
    <source>
        <dbReference type="Proteomes" id="UP000078492"/>
    </source>
</evidence>
<keyword evidence="2" id="KW-1185">Reference proteome</keyword>
<gene>
    <name evidence="1" type="ORF">ALC57_13191</name>
</gene>
<name>A0A151IZS5_9HYME</name>
<sequence length="81" mass="9544">NLYQEHLGQYIVPNQVSQERKVAVLNPNKSVTPEKIFKEKFGQRKLENSKVRLRMYDGSILILEGQIFLELNIRRRSLMSI</sequence>
<evidence type="ECO:0000313" key="1">
    <source>
        <dbReference type="EMBL" id="KYN14599.1"/>
    </source>
</evidence>
<dbReference type="AlphaFoldDB" id="A0A151IZS5"/>
<feature type="non-terminal residue" evidence="1">
    <location>
        <position position="1"/>
    </location>
</feature>
<reference evidence="1 2" key="1">
    <citation type="submission" date="2015-09" db="EMBL/GenBank/DDBJ databases">
        <title>Trachymyrmex cornetzi WGS genome.</title>
        <authorList>
            <person name="Nygaard S."/>
            <person name="Hu H."/>
            <person name="Boomsma J."/>
            <person name="Zhang G."/>
        </authorList>
    </citation>
    <scope>NUCLEOTIDE SEQUENCE [LARGE SCALE GENOMIC DNA]</scope>
    <source>
        <strain evidence="1">Tcor2-1</strain>
        <tissue evidence="1">Whole body</tissue>
    </source>
</reference>
<protein>
    <submittedName>
        <fullName evidence="1">Uncharacterized protein</fullName>
    </submittedName>
</protein>
<organism evidence="1 2">
    <name type="scientific">Trachymyrmex cornetzi</name>
    <dbReference type="NCBI Taxonomy" id="471704"/>
    <lineage>
        <taxon>Eukaryota</taxon>
        <taxon>Metazoa</taxon>
        <taxon>Ecdysozoa</taxon>
        <taxon>Arthropoda</taxon>
        <taxon>Hexapoda</taxon>
        <taxon>Insecta</taxon>
        <taxon>Pterygota</taxon>
        <taxon>Neoptera</taxon>
        <taxon>Endopterygota</taxon>
        <taxon>Hymenoptera</taxon>
        <taxon>Apocrita</taxon>
        <taxon>Aculeata</taxon>
        <taxon>Formicoidea</taxon>
        <taxon>Formicidae</taxon>
        <taxon>Myrmicinae</taxon>
        <taxon>Trachymyrmex</taxon>
    </lineage>
</organism>
<dbReference type="Proteomes" id="UP000078492">
    <property type="component" value="Unassembled WGS sequence"/>
</dbReference>
<dbReference type="EMBL" id="KQ980674">
    <property type="protein sequence ID" value="KYN14599.1"/>
    <property type="molecule type" value="Genomic_DNA"/>
</dbReference>
<accession>A0A151IZS5</accession>